<accession>A0A4Q1CAP1</accession>
<gene>
    <name evidence="3" type="ORF">ESB00_09645</name>
</gene>
<protein>
    <recommendedName>
        <fullName evidence="5">TonB C-terminal domain-containing protein</fullName>
    </recommendedName>
</protein>
<reference evidence="3 4" key="1">
    <citation type="submission" date="2019-01" db="EMBL/GenBank/DDBJ databases">
        <title>Lacunisphaera sp. strain TWA-58.</title>
        <authorList>
            <person name="Chen W.-M."/>
        </authorList>
    </citation>
    <scope>NUCLEOTIDE SEQUENCE [LARGE SCALE GENOMIC DNA]</scope>
    <source>
        <strain evidence="3 4">TWA-58</strain>
    </source>
</reference>
<proteinExistence type="predicted"/>
<dbReference type="Proteomes" id="UP000290218">
    <property type="component" value="Unassembled WGS sequence"/>
</dbReference>
<evidence type="ECO:0008006" key="5">
    <source>
        <dbReference type="Google" id="ProtNLM"/>
    </source>
</evidence>
<feature type="compositionally biased region" description="Basic and acidic residues" evidence="1">
    <location>
        <begin position="11"/>
        <end position="20"/>
    </location>
</feature>
<feature type="region of interest" description="Disordered" evidence="1">
    <location>
        <begin position="88"/>
        <end position="169"/>
    </location>
</feature>
<dbReference type="RefSeq" id="WP_129047480.1">
    <property type="nucleotide sequence ID" value="NZ_SDHX01000001.1"/>
</dbReference>
<dbReference type="EMBL" id="SDHX01000001">
    <property type="protein sequence ID" value="RXK56114.1"/>
    <property type="molecule type" value="Genomic_DNA"/>
</dbReference>
<evidence type="ECO:0000256" key="1">
    <source>
        <dbReference type="SAM" id="MobiDB-lite"/>
    </source>
</evidence>
<keyword evidence="2" id="KW-1133">Transmembrane helix</keyword>
<keyword evidence="2" id="KW-0472">Membrane</keyword>
<name>A0A4Q1CAP1_9BACT</name>
<dbReference type="AlphaFoldDB" id="A0A4Q1CAP1"/>
<comment type="caution">
    <text evidence="3">The sequence shown here is derived from an EMBL/GenBank/DDBJ whole genome shotgun (WGS) entry which is preliminary data.</text>
</comment>
<organism evidence="3 4">
    <name type="scientific">Oleiharenicola lentus</name>
    <dbReference type="NCBI Taxonomy" id="2508720"/>
    <lineage>
        <taxon>Bacteria</taxon>
        <taxon>Pseudomonadati</taxon>
        <taxon>Verrucomicrobiota</taxon>
        <taxon>Opitutia</taxon>
        <taxon>Opitutales</taxon>
        <taxon>Opitutaceae</taxon>
        <taxon>Oleiharenicola</taxon>
    </lineage>
</organism>
<feature type="compositionally biased region" description="Low complexity" evidence="1">
    <location>
        <begin position="194"/>
        <end position="205"/>
    </location>
</feature>
<evidence type="ECO:0000313" key="3">
    <source>
        <dbReference type="EMBL" id="RXK56114.1"/>
    </source>
</evidence>
<keyword evidence="2" id="KW-0812">Transmembrane</keyword>
<sequence length="368" mass="40498">MSTSRYAAFGDRPEAPEKEGSDRSILFGIVGTVLFHILLAVLAPNFAFEDFSGVHTGIHLNTVNRGQTFDFELAQDTREQERDPFRFVETNPDAPENEPDKTINFSNRNQQSAQMEAAKELDPERRPSITNGQDEIKNDMSIVTGDMAEPQDGNAARPEREATAEADQQEQLVRMLQTPDAGVEKIQGDDPNGIASNISNSKAASTHADHEAAGAADSQNPDGGLVAVTAASKAQPKARPRLTAPRTTILTNRAAGVANIGITGIDARWSEYGEYLQELIEIIQASWYRILDESRVSPPRGSMVAVTFKINAQGETDIVKVEDEGAGKQGVFSCQNAIQARQPYRKWTEQMIAMMGEEQTLTFRFYHR</sequence>
<keyword evidence="4" id="KW-1185">Reference proteome</keyword>
<feature type="compositionally biased region" description="Basic and acidic residues" evidence="1">
    <location>
        <begin position="117"/>
        <end position="127"/>
    </location>
</feature>
<feature type="compositionally biased region" description="Polar residues" evidence="1">
    <location>
        <begin position="103"/>
        <end position="114"/>
    </location>
</feature>
<feature type="region of interest" description="Disordered" evidence="1">
    <location>
        <begin position="1"/>
        <end position="20"/>
    </location>
</feature>
<evidence type="ECO:0000313" key="4">
    <source>
        <dbReference type="Proteomes" id="UP000290218"/>
    </source>
</evidence>
<feature type="region of interest" description="Disordered" evidence="1">
    <location>
        <begin position="183"/>
        <end position="224"/>
    </location>
</feature>
<feature type="transmembrane region" description="Helical" evidence="2">
    <location>
        <begin position="25"/>
        <end position="48"/>
    </location>
</feature>
<dbReference type="OrthoDB" id="187617at2"/>
<evidence type="ECO:0000256" key="2">
    <source>
        <dbReference type="SAM" id="Phobius"/>
    </source>
</evidence>